<protein>
    <recommendedName>
        <fullName evidence="1">Methyltransferase type 11 domain-containing protein</fullName>
    </recommendedName>
</protein>
<dbReference type="GO" id="GO:0008757">
    <property type="term" value="F:S-adenosylmethionine-dependent methyltransferase activity"/>
    <property type="evidence" value="ECO:0007669"/>
    <property type="project" value="InterPro"/>
</dbReference>
<evidence type="ECO:0000313" key="2">
    <source>
        <dbReference type="EMBL" id="KAG6945037.1"/>
    </source>
</evidence>
<proteinExistence type="predicted"/>
<evidence type="ECO:0000313" key="3">
    <source>
        <dbReference type="Proteomes" id="UP000688947"/>
    </source>
</evidence>
<dbReference type="VEuPathDB" id="FungiDB:PC110_g3687"/>
<dbReference type="Proteomes" id="UP000688947">
    <property type="component" value="Unassembled WGS sequence"/>
</dbReference>
<feature type="non-terminal residue" evidence="2">
    <location>
        <position position="1"/>
    </location>
</feature>
<comment type="caution">
    <text evidence="2">The sequence shown here is derived from an EMBL/GenBank/DDBJ whole genome shotgun (WGS) entry which is preliminary data.</text>
</comment>
<dbReference type="OrthoDB" id="8300214at2759"/>
<evidence type="ECO:0000259" key="1">
    <source>
        <dbReference type="Pfam" id="PF08241"/>
    </source>
</evidence>
<organism evidence="2 3">
    <name type="scientific">Phytophthora cactorum</name>
    <dbReference type="NCBI Taxonomy" id="29920"/>
    <lineage>
        <taxon>Eukaryota</taxon>
        <taxon>Sar</taxon>
        <taxon>Stramenopiles</taxon>
        <taxon>Oomycota</taxon>
        <taxon>Peronosporomycetes</taxon>
        <taxon>Peronosporales</taxon>
        <taxon>Peronosporaceae</taxon>
        <taxon>Phytophthora</taxon>
    </lineage>
</organism>
<dbReference type="Pfam" id="PF08241">
    <property type="entry name" value="Methyltransf_11"/>
    <property type="match status" value="1"/>
</dbReference>
<dbReference type="InterPro" id="IPR013216">
    <property type="entry name" value="Methyltransf_11"/>
</dbReference>
<feature type="domain" description="Methyltransferase type 11" evidence="1">
    <location>
        <begin position="94"/>
        <end position="172"/>
    </location>
</feature>
<sequence length="295" mass="32358">PITFEIAKTSQYGSAAMSNRLEMVKDNWNKFAVRFTETANKRMTLQCSQHLHSHMQLDIAHNVLEVAAGAGLGSLDAVQYLLDGRSKLPDDTKRTFTVTDLSPVMVDLAEKNLSGVGTETVEIKCKEANGQDLTEVATGTVDRYIASLCLQLAPGPDDLLLEASRVLTADGSAGFTIWGSPARSGMFTITAAANKELGLEENAGEHTNFAMGKDLPALRQRFAAAGFKNVQIWAYQCVVELWSGEDFAKFHQEVHPLEDEELKVKRLAIVKRMGDEWLAKGSPIGLETYIILARK</sequence>
<accession>A0A8T1TPS0</accession>
<dbReference type="EMBL" id="JAENGZ010002059">
    <property type="protein sequence ID" value="KAG6945037.1"/>
    <property type="molecule type" value="Genomic_DNA"/>
</dbReference>
<dbReference type="AlphaFoldDB" id="A0A8T1TPS0"/>
<gene>
    <name evidence="2" type="ORF">JG687_00017521</name>
</gene>
<reference evidence="2" key="1">
    <citation type="submission" date="2021-01" db="EMBL/GenBank/DDBJ databases">
        <title>Phytophthora aleatoria, a newly-described species from Pinus radiata is distinct from Phytophthora cactorum isolates based on comparative genomics.</title>
        <authorList>
            <person name="Mcdougal R."/>
            <person name="Panda P."/>
            <person name="Williams N."/>
            <person name="Studholme D.J."/>
        </authorList>
    </citation>
    <scope>NUCLEOTIDE SEQUENCE</scope>
    <source>
        <strain evidence="2">NZFS 3830</strain>
    </source>
</reference>
<dbReference type="CDD" id="cd02440">
    <property type="entry name" value="AdoMet_MTases"/>
    <property type="match status" value="1"/>
</dbReference>
<name>A0A8T1TPS0_9STRA</name>